<dbReference type="InterPro" id="IPR008011">
    <property type="entry name" value="Complex1_LYR_dom"/>
</dbReference>
<comment type="caution">
    <text evidence="15">The sequence shown here is derived from an EMBL/GenBank/DDBJ whole genome shotgun (WGS) entry which is preliminary data.</text>
</comment>
<evidence type="ECO:0000259" key="14">
    <source>
        <dbReference type="Pfam" id="PF05347"/>
    </source>
</evidence>
<name>A0ABP1P7E4_XYLVO</name>
<evidence type="ECO:0000313" key="15">
    <source>
        <dbReference type="EMBL" id="CAL7947733.1"/>
    </source>
</evidence>
<dbReference type="CDD" id="cd20266">
    <property type="entry name" value="Complex1_LYR_NDUFA6_LYRM6"/>
    <property type="match status" value="1"/>
</dbReference>
<evidence type="ECO:0000256" key="6">
    <source>
        <dbReference type="ARBA" id="ARBA00022660"/>
    </source>
</evidence>
<dbReference type="PANTHER" id="PTHR12964:SF0">
    <property type="entry name" value="NADH DEHYDROGENASE [UBIQUINONE] 1 ALPHA SUBCOMPLEX SUBUNIT 6"/>
    <property type="match status" value="1"/>
</dbReference>
<keyword evidence="16" id="KW-1185">Reference proteome</keyword>
<evidence type="ECO:0000256" key="13">
    <source>
        <dbReference type="ARBA" id="ARBA00046116"/>
    </source>
</evidence>
<evidence type="ECO:0000256" key="1">
    <source>
        <dbReference type="ARBA" id="ARBA00004443"/>
    </source>
</evidence>
<proteinExistence type="inferred from homology"/>
<keyword evidence="5" id="KW-0813">Transport</keyword>
<comment type="subunit">
    <text evidence="3">Mammalian complex I is composed of 45 different subunits.</text>
</comment>
<protein>
    <recommendedName>
        <fullName evidence="4">NADH dehydrogenase [ubiquinone] 1 alpha subcomplex subunit 6</fullName>
    </recommendedName>
    <alternativeName>
        <fullName evidence="11">Complex I-B14</fullName>
    </alternativeName>
    <alternativeName>
        <fullName evidence="12">NADH-ubiquinone oxidoreductase B14 subunit</fullName>
    </alternativeName>
</protein>
<dbReference type="EMBL" id="CAXAJV020001296">
    <property type="protein sequence ID" value="CAL7947733.1"/>
    <property type="molecule type" value="Genomic_DNA"/>
</dbReference>
<dbReference type="Proteomes" id="UP001642520">
    <property type="component" value="Unassembled WGS sequence"/>
</dbReference>
<dbReference type="Pfam" id="PF05347">
    <property type="entry name" value="Complex1_LYR"/>
    <property type="match status" value="1"/>
</dbReference>
<evidence type="ECO:0000256" key="11">
    <source>
        <dbReference type="ARBA" id="ARBA00030213"/>
    </source>
</evidence>
<feature type="domain" description="Complex 1 LYR protein" evidence="14">
    <location>
        <begin position="34"/>
        <end position="87"/>
    </location>
</feature>
<keyword evidence="6" id="KW-0679">Respiratory chain</keyword>
<gene>
    <name evidence="15" type="ORF">XYLVIOL_LOCUS8487</name>
</gene>
<evidence type="ECO:0000256" key="2">
    <source>
        <dbReference type="ARBA" id="ARBA00009508"/>
    </source>
</evidence>
<evidence type="ECO:0000256" key="8">
    <source>
        <dbReference type="ARBA" id="ARBA00022982"/>
    </source>
</evidence>
<sequence>MASTVRTTVKQVKPIISLDHDEARQRVIKLYKTWYRQIPFILNNCPIPKNAEECKAKLREEFRKNANVRDVRVIDVLLIKGQMELQEVLNRWKPPSTLLYYWRDTMPPKPSDFMSKFFRGHD</sequence>
<evidence type="ECO:0000256" key="9">
    <source>
        <dbReference type="ARBA" id="ARBA00023128"/>
    </source>
</evidence>
<evidence type="ECO:0000256" key="12">
    <source>
        <dbReference type="ARBA" id="ARBA00032352"/>
    </source>
</evidence>
<comment type="function">
    <text evidence="13">Accessory subunit of the mitochondrial membrane respiratory chain NADH dehydrogenase (Complex I), that is believed to be not involved in catalysis. Required for proper complex I assembly. Complex I functions in the transfer of electrons from NADH to the respiratory chain. The immediate electron acceptor for the enzyme is believed to be ubiquinone.</text>
</comment>
<keyword evidence="10" id="KW-0472">Membrane</keyword>
<dbReference type="InterPro" id="IPR045299">
    <property type="entry name" value="Complex1_LYR_NDUFA6_LYRM6"/>
</dbReference>
<reference evidence="15 16" key="1">
    <citation type="submission" date="2024-08" db="EMBL/GenBank/DDBJ databases">
        <authorList>
            <person name="Will J Nash"/>
            <person name="Angela Man"/>
            <person name="Seanna McTaggart"/>
            <person name="Kendall Baker"/>
            <person name="Tom Barker"/>
            <person name="Leah Catchpole"/>
            <person name="Alex Durrant"/>
            <person name="Karim Gharbi"/>
            <person name="Naomi Irish"/>
            <person name="Gemy Kaithakottil"/>
            <person name="Debby Ku"/>
            <person name="Aaliyah Providence"/>
            <person name="Felix Shaw"/>
            <person name="David Swarbreck"/>
            <person name="Chris Watkins"/>
            <person name="Ann M. McCartney"/>
            <person name="Giulio Formenti"/>
            <person name="Alice Mouton"/>
            <person name="Noel Vella"/>
            <person name="Bjorn M von Reumont"/>
            <person name="Adriana Vella"/>
            <person name="Wilfried Haerty"/>
        </authorList>
    </citation>
    <scope>NUCLEOTIDE SEQUENCE [LARGE SCALE GENOMIC DNA]</scope>
</reference>
<comment type="similarity">
    <text evidence="2">Belongs to the complex I LYR family.</text>
</comment>
<evidence type="ECO:0000256" key="4">
    <source>
        <dbReference type="ARBA" id="ARBA00016386"/>
    </source>
</evidence>
<evidence type="ECO:0000256" key="7">
    <source>
        <dbReference type="ARBA" id="ARBA00022792"/>
    </source>
</evidence>
<accession>A0ABP1P7E4</accession>
<dbReference type="InterPro" id="IPR016488">
    <property type="entry name" value="NADH_Ub_cplx-1_asu_su-6"/>
</dbReference>
<organism evidence="15 16">
    <name type="scientific">Xylocopa violacea</name>
    <name type="common">Violet carpenter bee</name>
    <name type="synonym">Apis violacea</name>
    <dbReference type="NCBI Taxonomy" id="135666"/>
    <lineage>
        <taxon>Eukaryota</taxon>
        <taxon>Metazoa</taxon>
        <taxon>Ecdysozoa</taxon>
        <taxon>Arthropoda</taxon>
        <taxon>Hexapoda</taxon>
        <taxon>Insecta</taxon>
        <taxon>Pterygota</taxon>
        <taxon>Neoptera</taxon>
        <taxon>Endopterygota</taxon>
        <taxon>Hymenoptera</taxon>
        <taxon>Apocrita</taxon>
        <taxon>Aculeata</taxon>
        <taxon>Apoidea</taxon>
        <taxon>Anthophila</taxon>
        <taxon>Apidae</taxon>
        <taxon>Xylocopa</taxon>
        <taxon>Xylocopa</taxon>
    </lineage>
</organism>
<evidence type="ECO:0000256" key="3">
    <source>
        <dbReference type="ARBA" id="ARBA00011790"/>
    </source>
</evidence>
<evidence type="ECO:0000313" key="16">
    <source>
        <dbReference type="Proteomes" id="UP001642520"/>
    </source>
</evidence>
<evidence type="ECO:0000256" key="5">
    <source>
        <dbReference type="ARBA" id="ARBA00022448"/>
    </source>
</evidence>
<keyword evidence="9" id="KW-0496">Mitochondrion</keyword>
<keyword evidence="7" id="KW-0999">Mitochondrion inner membrane</keyword>
<keyword evidence="8" id="KW-0249">Electron transport</keyword>
<evidence type="ECO:0000256" key="10">
    <source>
        <dbReference type="ARBA" id="ARBA00023136"/>
    </source>
</evidence>
<comment type="subcellular location">
    <subcellularLocation>
        <location evidence="1">Mitochondrion inner membrane</location>
        <topology evidence="1">Peripheral membrane protein</topology>
        <orientation evidence="1">Matrix side</orientation>
    </subcellularLocation>
</comment>
<dbReference type="PANTHER" id="PTHR12964">
    <property type="entry name" value="NADH-UBIQUINONE OXIDOREDUCTASE B14 SUBUNIT"/>
    <property type="match status" value="1"/>
</dbReference>